<evidence type="ECO:0000259" key="7">
    <source>
        <dbReference type="PROSITE" id="PS50112"/>
    </source>
</evidence>
<protein>
    <submittedName>
        <fullName evidence="10">Diguanylate cyclase (GGDEF)-like protein/PAS domain S-box-containing protein</fullName>
        <ecNumber evidence="10">2.7.7.65</ecNumber>
    </submittedName>
</protein>
<evidence type="ECO:0000256" key="2">
    <source>
        <dbReference type="ARBA" id="ARBA00022475"/>
    </source>
</evidence>
<dbReference type="PROSITE" id="PS50112">
    <property type="entry name" value="PAS"/>
    <property type="match status" value="1"/>
</dbReference>
<proteinExistence type="predicted"/>
<keyword evidence="2" id="KW-1003">Cell membrane</keyword>
<dbReference type="Proteomes" id="UP001267710">
    <property type="component" value="Unassembled WGS sequence"/>
</dbReference>
<dbReference type="InterPro" id="IPR035965">
    <property type="entry name" value="PAS-like_dom_sf"/>
</dbReference>
<accession>A0ABU1IJ50</accession>
<keyword evidence="10" id="KW-0548">Nucleotidyltransferase</keyword>
<evidence type="ECO:0000259" key="8">
    <source>
        <dbReference type="PROSITE" id="PS50113"/>
    </source>
</evidence>
<dbReference type="EC" id="2.7.7.65" evidence="10"/>
<organism evidence="10 11">
    <name type="scientific">Paracidovorax wautersii</name>
    <dbReference type="NCBI Taxonomy" id="1177982"/>
    <lineage>
        <taxon>Bacteria</taxon>
        <taxon>Pseudomonadati</taxon>
        <taxon>Pseudomonadota</taxon>
        <taxon>Betaproteobacteria</taxon>
        <taxon>Burkholderiales</taxon>
        <taxon>Comamonadaceae</taxon>
        <taxon>Paracidovorax</taxon>
    </lineage>
</organism>
<evidence type="ECO:0000256" key="4">
    <source>
        <dbReference type="ARBA" id="ARBA00022989"/>
    </source>
</evidence>
<dbReference type="InterPro" id="IPR000014">
    <property type="entry name" value="PAS"/>
</dbReference>
<keyword evidence="4 6" id="KW-1133">Transmembrane helix</keyword>
<dbReference type="InterPro" id="IPR043128">
    <property type="entry name" value="Rev_trsase/Diguanyl_cyclase"/>
</dbReference>
<dbReference type="InterPro" id="IPR052155">
    <property type="entry name" value="Biofilm_reg_signaling"/>
</dbReference>
<dbReference type="InterPro" id="IPR000700">
    <property type="entry name" value="PAS-assoc_C"/>
</dbReference>
<dbReference type="NCBIfam" id="TIGR00254">
    <property type="entry name" value="GGDEF"/>
    <property type="match status" value="1"/>
</dbReference>
<feature type="domain" description="PAS" evidence="7">
    <location>
        <begin position="411"/>
        <end position="460"/>
    </location>
</feature>
<dbReference type="NCBIfam" id="TIGR00229">
    <property type="entry name" value="sensory_box"/>
    <property type="match status" value="1"/>
</dbReference>
<dbReference type="SUPFAM" id="SSF55073">
    <property type="entry name" value="Nucleotide cyclase"/>
    <property type="match status" value="1"/>
</dbReference>
<comment type="subcellular location">
    <subcellularLocation>
        <location evidence="1">Cell membrane</location>
        <topology evidence="1">Multi-pass membrane protein</topology>
    </subcellularLocation>
</comment>
<evidence type="ECO:0000313" key="11">
    <source>
        <dbReference type="Proteomes" id="UP001267710"/>
    </source>
</evidence>
<dbReference type="Gene3D" id="3.30.70.270">
    <property type="match status" value="1"/>
</dbReference>
<evidence type="ECO:0000313" key="10">
    <source>
        <dbReference type="EMBL" id="MDR6216309.1"/>
    </source>
</evidence>
<dbReference type="EMBL" id="JAVIZX010000001">
    <property type="protein sequence ID" value="MDR6216309.1"/>
    <property type="molecule type" value="Genomic_DNA"/>
</dbReference>
<dbReference type="InterPro" id="IPR029787">
    <property type="entry name" value="Nucleotide_cyclase"/>
</dbReference>
<sequence>MSPPAHADLALESEPDDLPEWLAPGPLVRKLMLVALLAVVLAGAAAAWLVSRASGEEAMHRLVNQQSDEVEVVARLLASKIEQSQRVLGSVVEGITPGMLDSPASLEWLLQQGLPAVRFFDAMQVARHDGHLSVNLQFGRLEKASGLDPAEREYLLRTLVDGKPLVSGLIGSRFNDARVMFTMPLHRSDGGGVMGAVAGVLRLQSQGLLPQSMALPAREESRLIVFTRDGTILSHPRQERVTGHVRDEPGLAEVYERWRRQEQPLTGRSFTETVSGHVVSIAGMPLPQWMVARVSDSQAMLAPLQGAQRRAWWAAAAGVALIGLLTAAGMGWMARSLAQLRARAQQIVAGQSAQAGEPWPSAVGEVDALVQVCTHMLAQQSLQRDEAAAMAGQLQSILDHAPVGIAVTRGGRLEVMGLQASRMLGYGPQELIGRSARVVYASEEEHARAARRVRQEFAAHGAFDGELRFLRKDGSAVWAHVLGRRTPKQGGVAGTVWILEDITAAREARQLQGWLAGHDPLTQLLNRGAFCGRLQELMTDRAERSRAVPAGAGSAEDHALVVLFMDLDHLTVVNDIAGHDAGDDVLRHVARMVEELVRNVGWAARLGGDEFAVVLPSCSPSRGAEIAELIRSTLSGWQPSYQGRSFLVSASIGMVVMAPGQDDVMQLLRAADMACYEAKRRGRNQVFQSRSA</sequence>
<dbReference type="GO" id="GO:0052621">
    <property type="term" value="F:diguanylate cyclase activity"/>
    <property type="evidence" value="ECO:0007669"/>
    <property type="project" value="UniProtKB-EC"/>
</dbReference>
<dbReference type="Pfam" id="PF13426">
    <property type="entry name" value="PAS_9"/>
    <property type="match status" value="1"/>
</dbReference>
<dbReference type="SMART" id="SM00086">
    <property type="entry name" value="PAC"/>
    <property type="match status" value="1"/>
</dbReference>
<dbReference type="SUPFAM" id="SSF55785">
    <property type="entry name" value="PYP-like sensor domain (PAS domain)"/>
    <property type="match status" value="1"/>
</dbReference>
<dbReference type="Pfam" id="PF00990">
    <property type="entry name" value="GGDEF"/>
    <property type="match status" value="1"/>
</dbReference>
<keyword evidence="3 6" id="KW-0812">Transmembrane</keyword>
<dbReference type="InterPro" id="IPR001610">
    <property type="entry name" value="PAC"/>
</dbReference>
<dbReference type="PROSITE" id="PS50113">
    <property type="entry name" value="PAC"/>
    <property type="match status" value="1"/>
</dbReference>
<evidence type="ECO:0000256" key="3">
    <source>
        <dbReference type="ARBA" id="ARBA00022692"/>
    </source>
</evidence>
<dbReference type="InterPro" id="IPR033479">
    <property type="entry name" value="dCache_1"/>
</dbReference>
<evidence type="ECO:0000256" key="5">
    <source>
        <dbReference type="ARBA" id="ARBA00023136"/>
    </source>
</evidence>
<dbReference type="RefSeq" id="WP_309831621.1">
    <property type="nucleotide sequence ID" value="NZ_JAVIZX010000001.1"/>
</dbReference>
<dbReference type="PROSITE" id="PS50887">
    <property type="entry name" value="GGDEF"/>
    <property type="match status" value="1"/>
</dbReference>
<evidence type="ECO:0000256" key="1">
    <source>
        <dbReference type="ARBA" id="ARBA00004651"/>
    </source>
</evidence>
<feature type="domain" description="GGDEF" evidence="9">
    <location>
        <begin position="558"/>
        <end position="691"/>
    </location>
</feature>
<feature type="transmembrane region" description="Helical" evidence="6">
    <location>
        <begin position="31"/>
        <end position="51"/>
    </location>
</feature>
<dbReference type="Gene3D" id="3.30.450.20">
    <property type="entry name" value="PAS domain"/>
    <property type="match status" value="1"/>
</dbReference>
<evidence type="ECO:0000259" key="9">
    <source>
        <dbReference type="PROSITE" id="PS50887"/>
    </source>
</evidence>
<name>A0ABU1IJ50_9BURK</name>
<dbReference type="SMART" id="SM00091">
    <property type="entry name" value="PAS"/>
    <property type="match status" value="1"/>
</dbReference>
<feature type="domain" description="PAC" evidence="8">
    <location>
        <begin position="463"/>
        <end position="514"/>
    </location>
</feature>
<dbReference type="InterPro" id="IPR000160">
    <property type="entry name" value="GGDEF_dom"/>
</dbReference>
<dbReference type="PANTHER" id="PTHR44757:SF2">
    <property type="entry name" value="BIOFILM ARCHITECTURE MAINTENANCE PROTEIN MBAA"/>
    <property type="match status" value="1"/>
</dbReference>
<comment type="caution">
    <text evidence="10">The sequence shown here is derived from an EMBL/GenBank/DDBJ whole genome shotgun (WGS) entry which is preliminary data.</text>
</comment>
<gene>
    <name evidence="10" type="ORF">QE399_003998</name>
</gene>
<dbReference type="Pfam" id="PF02743">
    <property type="entry name" value="dCache_1"/>
    <property type="match status" value="1"/>
</dbReference>
<keyword evidence="10" id="KW-0808">Transferase</keyword>
<keyword evidence="5 6" id="KW-0472">Membrane</keyword>
<evidence type="ECO:0000256" key="6">
    <source>
        <dbReference type="SAM" id="Phobius"/>
    </source>
</evidence>
<dbReference type="SMART" id="SM00267">
    <property type="entry name" value="GGDEF"/>
    <property type="match status" value="1"/>
</dbReference>
<dbReference type="CDD" id="cd01949">
    <property type="entry name" value="GGDEF"/>
    <property type="match status" value="1"/>
</dbReference>
<dbReference type="CDD" id="cd00130">
    <property type="entry name" value="PAS"/>
    <property type="match status" value="1"/>
</dbReference>
<dbReference type="PANTHER" id="PTHR44757">
    <property type="entry name" value="DIGUANYLATE CYCLASE DGCP"/>
    <property type="match status" value="1"/>
</dbReference>
<keyword evidence="11" id="KW-1185">Reference proteome</keyword>
<feature type="transmembrane region" description="Helical" evidence="6">
    <location>
        <begin position="311"/>
        <end position="334"/>
    </location>
</feature>
<reference evidence="10 11" key="1">
    <citation type="submission" date="2023-08" db="EMBL/GenBank/DDBJ databases">
        <title>Functional and genomic diversity of the sorghum phyllosphere microbiome.</title>
        <authorList>
            <person name="Shade A."/>
        </authorList>
    </citation>
    <scope>NUCLEOTIDE SEQUENCE [LARGE SCALE GENOMIC DNA]</scope>
    <source>
        <strain evidence="10 11">SORGH_AS_0335</strain>
    </source>
</reference>